<feature type="domain" description="Biogenesis factor required for ATP synthase 1-like C-terminal" evidence="2">
    <location>
        <begin position="185"/>
        <end position="254"/>
    </location>
</feature>
<keyword evidence="4" id="KW-1185">Reference proteome</keyword>
<dbReference type="Proteomes" id="UP000218418">
    <property type="component" value="Chromosome"/>
</dbReference>
<dbReference type="Pfam" id="PF21053">
    <property type="entry name" value="BFA1_C"/>
    <property type="match status" value="1"/>
</dbReference>
<evidence type="ECO:0000313" key="4">
    <source>
        <dbReference type="Proteomes" id="UP000218418"/>
    </source>
</evidence>
<gene>
    <name evidence="3" type="ORF">NIES267_06310</name>
</gene>
<dbReference type="EMBL" id="AP018227">
    <property type="protein sequence ID" value="BAY81156.1"/>
    <property type="molecule type" value="Genomic_DNA"/>
</dbReference>
<dbReference type="AlphaFoldDB" id="A0A1Z4LIV1"/>
<accession>A0A1Z4LIV1</accession>
<proteinExistence type="predicted"/>
<name>A0A1Z4LIV1_9CYAN</name>
<evidence type="ECO:0000313" key="3">
    <source>
        <dbReference type="EMBL" id="BAY81156.1"/>
    </source>
</evidence>
<dbReference type="Gene3D" id="2.40.128.20">
    <property type="match status" value="2"/>
</dbReference>
<protein>
    <submittedName>
        <fullName evidence="3">Uncharacterized protein</fullName>
    </submittedName>
</protein>
<evidence type="ECO:0000259" key="1">
    <source>
        <dbReference type="Pfam" id="PF12204"/>
    </source>
</evidence>
<reference evidence="3 4" key="1">
    <citation type="submission" date="2017-06" db="EMBL/GenBank/DDBJ databases">
        <title>Genome sequencing of cyanobaciteial culture collection at National Institute for Environmental Studies (NIES).</title>
        <authorList>
            <person name="Hirose Y."/>
            <person name="Shimura Y."/>
            <person name="Fujisawa T."/>
            <person name="Nakamura Y."/>
            <person name="Kawachi M."/>
        </authorList>
    </citation>
    <scope>NUCLEOTIDE SEQUENCE [LARGE SCALE GENOMIC DNA]</scope>
    <source>
        <strain evidence="3 4">NIES-267</strain>
    </source>
</reference>
<feature type="domain" description="DUF3598" evidence="1">
    <location>
        <begin position="5"/>
        <end position="153"/>
    </location>
</feature>
<dbReference type="Pfam" id="PF12204">
    <property type="entry name" value="DUF3598_N"/>
    <property type="match status" value="1"/>
</dbReference>
<organism evidence="3 4">
    <name type="scientific">Calothrix parasitica NIES-267</name>
    <dbReference type="NCBI Taxonomy" id="1973488"/>
    <lineage>
        <taxon>Bacteria</taxon>
        <taxon>Bacillati</taxon>
        <taxon>Cyanobacteriota</taxon>
        <taxon>Cyanophyceae</taxon>
        <taxon>Nostocales</taxon>
        <taxon>Calotrichaceae</taxon>
        <taxon>Calothrix</taxon>
    </lineage>
</organism>
<dbReference type="SUPFAM" id="SSF50814">
    <property type="entry name" value="Lipocalins"/>
    <property type="match status" value="2"/>
</dbReference>
<dbReference type="OrthoDB" id="465937at2"/>
<dbReference type="InterPro" id="IPR022017">
    <property type="entry name" value="BFA1-like_DUF3598"/>
</dbReference>
<dbReference type="InterPro" id="IPR048378">
    <property type="entry name" value="BFA1-like_C"/>
</dbReference>
<dbReference type="InterPro" id="IPR012674">
    <property type="entry name" value="Calycin"/>
</dbReference>
<sequence length="263" mass="30155">MHLLEQHWENLFGNLTTEGSSRYGIWTVFSPQKEIIQTKKGIRNLRANADKTLITHTNQFPSSDGSLQEKQWQIEKDKCNLDNGLLHPADPTKRALSIEKYGSTSWFPQKFVVGNKFSVELFLKHEKWNTSIGSIYDENGSLAKILYLQESINSYPDIPNAKEICDLSGKWKVIKKFMSPDLNISTAEETSLLEFNPNQGQNQTLLLPEMVIVDIPIELKSGKEFEITAGKLVTENQYKRLTIKYDSSGRFTRLISEVFHREL</sequence>
<evidence type="ECO:0000259" key="2">
    <source>
        <dbReference type="Pfam" id="PF21053"/>
    </source>
</evidence>